<keyword evidence="2" id="KW-0472">Membrane</keyword>
<dbReference type="RefSeq" id="WP_115808610.1">
    <property type="nucleotide sequence ID" value="NZ_JABFDI010000001.1"/>
</dbReference>
<accession>A0A3D9N1R6</accession>
<dbReference type="AlphaFoldDB" id="A0A3D9N1R6"/>
<reference evidence="3 4" key="1">
    <citation type="submission" date="2018-07" db="EMBL/GenBank/DDBJ databases">
        <title>Genomic Encyclopedia of Type Strains, Phase III (KMG-III): the genomes of soil and plant-associated and newly described type strains.</title>
        <authorList>
            <person name="Whitman W."/>
        </authorList>
    </citation>
    <scope>NUCLEOTIDE SEQUENCE [LARGE SCALE GENOMIC DNA]</scope>
    <source>
        <strain evidence="3 4">CECT 7948</strain>
    </source>
</reference>
<dbReference type="EMBL" id="QREI01000002">
    <property type="protein sequence ID" value="REE25618.1"/>
    <property type="molecule type" value="Genomic_DNA"/>
</dbReference>
<comment type="caution">
    <text evidence="3">The sequence shown here is derived from an EMBL/GenBank/DDBJ whole genome shotgun (WGS) entry which is preliminary data.</text>
</comment>
<feature type="compositionally biased region" description="Basic and acidic residues" evidence="1">
    <location>
        <begin position="55"/>
        <end position="66"/>
    </location>
</feature>
<evidence type="ECO:0000313" key="4">
    <source>
        <dbReference type="Proteomes" id="UP000256919"/>
    </source>
</evidence>
<evidence type="ECO:0000256" key="1">
    <source>
        <dbReference type="SAM" id="MobiDB-lite"/>
    </source>
</evidence>
<dbReference type="OrthoDB" id="1123055at2"/>
<keyword evidence="2" id="KW-0812">Transmembrane</keyword>
<keyword evidence="4" id="KW-1185">Reference proteome</keyword>
<dbReference type="Proteomes" id="UP000256919">
    <property type="component" value="Unassembled WGS sequence"/>
</dbReference>
<organism evidence="3 4">
    <name type="scientific">Winogradskyella pacifica</name>
    <dbReference type="NCBI Taxonomy" id="664642"/>
    <lineage>
        <taxon>Bacteria</taxon>
        <taxon>Pseudomonadati</taxon>
        <taxon>Bacteroidota</taxon>
        <taxon>Flavobacteriia</taxon>
        <taxon>Flavobacteriales</taxon>
        <taxon>Flavobacteriaceae</taxon>
        <taxon>Winogradskyella</taxon>
    </lineage>
</organism>
<keyword evidence="2" id="KW-1133">Transmembrane helix</keyword>
<gene>
    <name evidence="3" type="ORF">DFQ09_102209</name>
</gene>
<dbReference type="Pfam" id="PF16118">
    <property type="entry name" value="DUF4834"/>
    <property type="match status" value="1"/>
</dbReference>
<proteinExistence type="predicted"/>
<feature type="transmembrane region" description="Helical" evidence="2">
    <location>
        <begin position="6"/>
        <end position="29"/>
    </location>
</feature>
<feature type="compositionally biased region" description="Polar residues" evidence="1">
    <location>
        <begin position="70"/>
        <end position="79"/>
    </location>
</feature>
<feature type="region of interest" description="Disordered" evidence="1">
    <location>
        <begin position="43"/>
        <end position="91"/>
    </location>
</feature>
<evidence type="ECO:0000313" key="3">
    <source>
        <dbReference type="EMBL" id="REE25618.1"/>
    </source>
</evidence>
<name>A0A3D9N1R6_9FLAO</name>
<sequence>MGLLRTILIILLVYFGFKILARLFAPLLLKFVAKKAEEKFGGQFGGFQNPNQQRQEQKQKEGETIIDKMPNNNSSSNQKVGEYIDYEEIDE</sequence>
<evidence type="ECO:0000256" key="2">
    <source>
        <dbReference type="SAM" id="Phobius"/>
    </source>
</evidence>
<protein>
    <submittedName>
        <fullName evidence="3">Uncharacterized protein DUF4834</fullName>
    </submittedName>
</protein>
<dbReference type="InterPro" id="IPR032272">
    <property type="entry name" value="DUF4834"/>
</dbReference>